<proteinExistence type="predicted"/>
<evidence type="ECO:0000256" key="1">
    <source>
        <dbReference type="SAM" id="MobiDB-lite"/>
    </source>
</evidence>
<sequence length="134" mass="16361">MKSGNKKQEARNKLMRRSYENKTRTNLMKNWKEISLNKKKINVKWKNLNEIIKEISNDLLDQINNKRIHDEKIRNKDEEDYQQTKNQEYDDLLEKTKLLEQFKTKLKIAQIQKVDNSHYKQFPNPSLYQTYTQK</sequence>
<gene>
    <name evidence="2" type="ORF">BCR36DRAFT_375936</name>
</gene>
<dbReference type="OrthoDB" id="6431598at2759"/>
<reference evidence="2 3" key="2">
    <citation type="submission" date="2016-08" db="EMBL/GenBank/DDBJ databases">
        <title>Pervasive Adenine N6-methylation of Active Genes in Fungi.</title>
        <authorList>
            <consortium name="DOE Joint Genome Institute"/>
            <person name="Mondo S.J."/>
            <person name="Dannebaum R.O."/>
            <person name="Kuo R.C."/>
            <person name="Labutti K."/>
            <person name="Haridas S."/>
            <person name="Kuo A."/>
            <person name="Salamov A."/>
            <person name="Ahrendt S.R."/>
            <person name="Lipzen A."/>
            <person name="Sullivan W."/>
            <person name="Andreopoulos W.B."/>
            <person name="Clum A."/>
            <person name="Lindquist E."/>
            <person name="Daum C."/>
            <person name="Ramamoorthy G.K."/>
            <person name="Gryganskyi A."/>
            <person name="Culley D."/>
            <person name="Magnuson J.K."/>
            <person name="James T.Y."/>
            <person name="O'Malley M.A."/>
            <person name="Stajich J.E."/>
            <person name="Spatafora J.W."/>
            <person name="Visel A."/>
            <person name="Grigoriev I.V."/>
        </authorList>
    </citation>
    <scope>NUCLEOTIDE SEQUENCE [LARGE SCALE GENOMIC DNA]</scope>
    <source>
        <strain evidence="3">finn</strain>
    </source>
</reference>
<dbReference type="Proteomes" id="UP000193719">
    <property type="component" value="Unassembled WGS sequence"/>
</dbReference>
<comment type="caution">
    <text evidence="2">The sequence shown here is derived from an EMBL/GenBank/DDBJ whole genome shotgun (WGS) entry which is preliminary data.</text>
</comment>
<reference evidence="2 3" key="1">
    <citation type="submission" date="2016-08" db="EMBL/GenBank/DDBJ databases">
        <title>Genomes of anaerobic fungi encode conserved fungal cellulosomes for biomass hydrolysis.</title>
        <authorList>
            <consortium name="DOE Joint Genome Institute"/>
            <person name="Haitjema C.H."/>
            <person name="Gilmore S.P."/>
            <person name="Henske J.K."/>
            <person name="Solomon K.V."/>
            <person name="De Groot R."/>
            <person name="Kuo A."/>
            <person name="Mondo S.J."/>
            <person name="Salamov A.A."/>
            <person name="Labutti K."/>
            <person name="Zhao Z."/>
            <person name="Chiniquy J."/>
            <person name="Barry K."/>
            <person name="Brewer H.M."/>
            <person name="Purvine S.O."/>
            <person name="Wright A.T."/>
            <person name="Boxma B."/>
            <person name="Van Alen T."/>
            <person name="Hackstein J.H."/>
            <person name="Baker S.E."/>
            <person name="Grigoriev I.V."/>
            <person name="O'Malley M.A."/>
        </authorList>
    </citation>
    <scope>NUCLEOTIDE SEQUENCE [LARGE SCALE GENOMIC DNA]</scope>
    <source>
        <strain evidence="3">finn</strain>
    </source>
</reference>
<evidence type="ECO:0000313" key="2">
    <source>
        <dbReference type="EMBL" id="ORX33875.1"/>
    </source>
</evidence>
<dbReference type="AlphaFoldDB" id="A0A1Y1U9W6"/>
<evidence type="ECO:0000313" key="3">
    <source>
        <dbReference type="Proteomes" id="UP000193719"/>
    </source>
</evidence>
<protein>
    <submittedName>
        <fullName evidence="2">Uncharacterized protein</fullName>
    </submittedName>
</protein>
<dbReference type="EMBL" id="MCFH01000203">
    <property type="protein sequence ID" value="ORX33875.1"/>
    <property type="molecule type" value="Genomic_DNA"/>
</dbReference>
<accession>A0A1Y1U9W6</accession>
<name>A0A1Y1U9W6_9FUNG</name>
<keyword evidence="3" id="KW-1185">Reference proteome</keyword>
<feature type="region of interest" description="Disordered" evidence="1">
    <location>
        <begin position="1"/>
        <end position="21"/>
    </location>
</feature>
<organism evidence="2 3">
    <name type="scientific">Piromyces finnis</name>
    <dbReference type="NCBI Taxonomy" id="1754191"/>
    <lineage>
        <taxon>Eukaryota</taxon>
        <taxon>Fungi</taxon>
        <taxon>Fungi incertae sedis</taxon>
        <taxon>Chytridiomycota</taxon>
        <taxon>Chytridiomycota incertae sedis</taxon>
        <taxon>Neocallimastigomycetes</taxon>
        <taxon>Neocallimastigales</taxon>
        <taxon>Neocallimastigaceae</taxon>
        <taxon>Piromyces</taxon>
    </lineage>
</organism>